<sequence>MYKGQLYTLERLQPNDDCSPYLCPCGAAGHMRFDMSKIQAMAAEDEHPPDDTKLVRFNDGAEYDFGRPKRGKRVLSGHKLAAYRRAHANDPPNNDTLSDEQIAEIQKRWLPKYIDELRIHMLAKNLEDMSVGSSKRKGKQKEIKEETEVENKDMDKGLAKDVEDLSVESSRRTSERIKKQKEIKEETELENMDIDKVENKDMDDVENKDMDKVENKDMDKVDVLEISDSEDDRETKKIDDWIFAALYDVLQPFILSTRFEGLPPIPVWKNMKHGKYTMVSYDRKTDCWTILCSNGNHFSCSHQQGPLKKTAVEDGSCALLALFGFMWVEKLRAVVQRDKRSLYGYDDISHLLQDPQGQVYKPKYLSFPNLATECRGFWVRQVVQHGRKTYPSWLENRESIIGLLSSVKLTKKITYLEEPAKYQQCPNCGETMGYKTFSKRHWPCCKQAYQRAVKKKDQIKPTAATAPLGQPTSPHKAWRKWIPMSKTYQPKSQVSSEYGLKETKLENIKNHQVLERPIYINKHWWEWIHTTVKLKSTLPLDEQAKPGGISYKLLQQWAQLPSRKVIEFVESIDVPNQLQLVHREKLLLRIHKILFCYMIHAAEEGSKITGLSNMIYSVGNVRWREVGEGTLKKYRQVATTLVAVVLRALTDNGITKAWLNLSPQVEQTFKPLIQAVNQDATELTDAELARILHHILVTVFQEEESIYNAQAEDHLMLFQQILVLMSLDPENGFSIANSITGKFSASSRCIQSVAIISTISGGFDKPYILPAIDKEKFPAQLTAGADDSIQLPETDNSAGKIDSGHNIVSCSITAAQNEEIICAEGDVEDNGKSGDASDSGKENDSYGEDSDGEDSDGEEYEDDELSEDEEEPNKEEEEAMHMMVQPVVQASNPNEEKGENKAVKKDAHKFGKYVLLDFCFA</sequence>
<dbReference type="EMBL" id="JBANRG010000040">
    <property type="protein sequence ID" value="KAK7447691.1"/>
    <property type="molecule type" value="Genomic_DNA"/>
</dbReference>
<evidence type="ECO:0000313" key="2">
    <source>
        <dbReference type="EMBL" id="KAK7447691.1"/>
    </source>
</evidence>
<name>A0ABR1J424_9AGAR</name>
<comment type="caution">
    <text evidence="2">The sequence shown here is derived from an EMBL/GenBank/DDBJ whole genome shotgun (WGS) entry which is preliminary data.</text>
</comment>
<feature type="region of interest" description="Disordered" evidence="1">
    <location>
        <begin position="130"/>
        <end position="154"/>
    </location>
</feature>
<gene>
    <name evidence="2" type="ORF">VKT23_013947</name>
</gene>
<reference evidence="2 3" key="1">
    <citation type="submission" date="2024-01" db="EMBL/GenBank/DDBJ databases">
        <title>A draft genome for the cacao thread blight pathogen Marasmiellus scandens.</title>
        <authorList>
            <person name="Baruah I.K."/>
            <person name="Leung J."/>
            <person name="Bukari Y."/>
            <person name="Amoako-Attah I."/>
            <person name="Meinhardt L.W."/>
            <person name="Bailey B.A."/>
            <person name="Cohen S.P."/>
        </authorList>
    </citation>
    <scope>NUCLEOTIDE SEQUENCE [LARGE SCALE GENOMIC DNA]</scope>
    <source>
        <strain evidence="2 3">GH-19</strain>
    </source>
</reference>
<evidence type="ECO:0000313" key="3">
    <source>
        <dbReference type="Proteomes" id="UP001498398"/>
    </source>
</evidence>
<accession>A0ABR1J424</accession>
<protein>
    <submittedName>
        <fullName evidence="2">Uncharacterized protein</fullName>
    </submittedName>
</protein>
<feature type="compositionally biased region" description="Acidic residues" evidence="1">
    <location>
        <begin position="845"/>
        <end position="878"/>
    </location>
</feature>
<feature type="compositionally biased region" description="Basic and acidic residues" evidence="1">
    <location>
        <begin position="894"/>
        <end position="904"/>
    </location>
</feature>
<organism evidence="2 3">
    <name type="scientific">Marasmiellus scandens</name>
    <dbReference type="NCBI Taxonomy" id="2682957"/>
    <lineage>
        <taxon>Eukaryota</taxon>
        <taxon>Fungi</taxon>
        <taxon>Dikarya</taxon>
        <taxon>Basidiomycota</taxon>
        <taxon>Agaricomycotina</taxon>
        <taxon>Agaricomycetes</taxon>
        <taxon>Agaricomycetidae</taxon>
        <taxon>Agaricales</taxon>
        <taxon>Marasmiineae</taxon>
        <taxon>Omphalotaceae</taxon>
        <taxon>Marasmiellus</taxon>
    </lineage>
</organism>
<feature type="compositionally biased region" description="Basic and acidic residues" evidence="1">
    <location>
        <begin position="140"/>
        <end position="154"/>
    </location>
</feature>
<proteinExistence type="predicted"/>
<feature type="region of interest" description="Disordered" evidence="1">
    <location>
        <begin position="825"/>
        <end position="904"/>
    </location>
</feature>
<keyword evidence="3" id="KW-1185">Reference proteome</keyword>
<evidence type="ECO:0000256" key="1">
    <source>
        <dbReference type="SAM" id="MobiDB-lite"/>
    </source>
</evidence>
<dbReference type="Proteomes" id="UP001498398">
    <property type="component" value="Unassembled WGS sequence"/>
</dbReference>